<dbReference type="OrthoDB" id="1495135at2"/>
<comment type="caution">
    <text evidence="1">The sequence shown here is derived from an EMBL/GenBank/DDBJ whole genome shotgun (WGS) entry which is preliminary data.</text>
</comment>
<dbReference type="AlphaFoldDB" id="A0A2S6HZN2"/>
<organism evidence="1 2">
    <name type="scientific">Neolewinella xylanilytica</name>
    <dbReference type="NCBI Taxonomy" id="1514080"/>
    <lineage>
        <taxon>Bacteria</taxon>
        <taxon>Pseudomonadati</taxon>
        <taxon>Bacteroidota</taxon>
        <taxon>Saprospiria</taxon>
        <taxon>Saprospirales</taxon>
        <taxon>Lewinellaceae</taxon>
        <taxon>Neolewinella</taxon>
    </lineage>
</organism>
<name>A0A2S6HZN2_9BACT</name>
<sequence length="263" mass="30969">MNNYFRNSRLKALHHWLHSSGREILYQDGESIPREYIANNFECKWQLKNEDIHRDTDKENNHVSIFCSLSSWSSHITDLLSDVRFDQTSLSDQPIKDKVVNSKGEIVEIDIYEDELLFRHYSRFFLVVSELLVDFADIAKFVDSSNKSKIFENNSLISYEKLRGYINNVFKHKTHNLHKCNHHIPFIFSDGNIHGLDYKHDKDTYYIEVGCSHNYGLKNIEYIIVIPKLIEVIRLIIHCYNVVDNLLTGEKIKYIAGEYGDKY</sequence>
<gene>
    <name evidence="1" type="ORF">CLV84_4343</name>
</gene>
<accession>A0A2S6HZN2</accession>
<dbReference type="EMBL" id="PTJC01000012">
    <property type="protein sequence ID" value="PPK83797.1"/>
    <property type="molecule type" value="Genomic_DNA"/>
</dbReference>
<dbReference type="Proteomes" id="UP000237662">
    <property type="component" value="Unassembled WGS sequence"/>
</dbReference>
<reference evidence="1 2" key="1">
    <citation type="submission" date="2018-02" db="EMBL/GenBank/DDBJ databases">
        <title>Genomic Encyclopedia of Archaeal and Bacterial Type Strains, Phase II (KMG-II): from individual species to whole genera.</title>
        <authorList>
            <person name="Goeker M."/>
        </authorList>
    </citation>
    <scope>NUCLEOTIDE SEQUENCE [LARGE SCALE GENOMIC DNA]</scope>
    <source>
        <strain evidence="1 2">DSM 29526</strain>
    </source>
</reference>
<dbReference type="RefSeq" id="WP_146088907.1">
    <property type="nucleotide sequence ID" value="NZ_PTJC01000012.1"/>
</dbReference>
<proteinExistence type="predicted"/>
<evidence type="ECO:0000313" key="2">
    <source>
        <dbReference type="Proteomes" id="UP000237662"/>
    </source>
</evidence>
<protein>
    <submittedName>
        <fullName evidence="1">Uncharacterized protein</fullName>
    </submittedName>
</protein>
<evidence type="ECO:0000313" key="1">
    <source>
        <dbReference type="EMBL" id="PPK83797.1"/>
    </source>
</evidence>
<keyword evidence="2" id="KW-1185">Reference proteome</keyword>